<sequence length="561" mass="61020">MPTASEQAIALAGTIAARIGAYRRSGDAAAVLAPEAVEEVRRLWLATVYAALWEGGGGPAEWELLALSGWLHWCRHLAGPSPADDHAAALDHFSELLLHRQGDEIVPERARRDIDEIPRERWDGAAARVDRIGDTPELERIDFELPLLRDRLARTPDADFATHDLLTGRLRERFELSGDIRFLNEAIDLKRDVLERLPRRRRRLAHGIVLSGLGTMLTIRFGHLGELYDVDEAIEVLRRSLTALRRRDPARPTTLSALGVALRGRYDRVRNPADLDAAVDACRAATVIPGGAGTTLLGRAELLSNLGVVLQIRFEAHRRLPDLTEAIEALREAITLLPPDDPELPGYVSNLGLALCHRFDATGAAEDLDEAVRLFEAAVDGTPDGHPDRVMYLSNLSGTLQSRHALSNRPLDGRRARDTAYEGVAVRSSPVAERVKAAHHWGRSAAAMADWADAADGFAAAVDLLPLLAWRGLNRTSRELLLLDWRHLTDNAAACACAAGDPARALCLLEVGRAVLWTQQLDTRTDLTAVRAADPALADRLLTVANGMEAPGLAVGTGLSG</sequence>
<proteinExistence type="predicted"/>
<dbReference type="InterPro" id="IPR011990">
    <property type="entry name" value="TPR-like_helical_dom_sf"/>
</dbReference>
<organism evidence="1 2">
    <name type="scientific">Actinoplanes hulinensis</name>
    <dbReference type="NCBI Taxonomy" id="1144547"/>
    <lineage>
        <taxon>Bacteria</taxon>
        <taxon>Bacillati</taxon>
        <taxon>Actinomycetota</taxon>
        <taxon>Actinomycetes</taxon>
        <taxon>Micromonosporales</taxon>
        <taxon>Micromonosporaceae</taxon>
        <taxon>Actinoplanes</taxon>
    </lineage>
</organism>
<dbReference type="SUPFAM" id="SSF48452">
    <property type="entry name" value="TPR-like"/>
    <property type="match status" value="2"/>
</dbReference>
<gene>
    <name evidence="1" type="ORF">KZ829_15620</name>
</gene>
<name>A0ABS7B2E9_9ACTN</name>
<protein>
    <submittedName>
        <fullName evidence="1">Tetratricopeptide repeat protein</fullName>
    </submittedName>
</protein>
<dbReference type="EMBL" id="JAHXZI010000007">
    <property type="protein sequence ID" value="MBW6435168.1"/>
    <property type="molecule type" value="Genomic_DNA"/>
</dbReference>
<reference evidence="1 2" key="1">
    <citation type="journal article" date="2013" name="Antonie Van Leeuwenhoek">
        <title>Actinoplanes hulinensis sp. nov., a novel actinomycete isolated from soybean root (Glycine max (L.) Merr).</title>
        <authorList>
            <person name="Shen Y."/>
            <person name="Liu C."/>
            <person name="Wang X."/>
            <person name="Zhao J."/>
            <person name="Jia F."/>
            <person name="Zhang Y."/>
            <person name="Wang L."/>
            <person name="Yang D."/>
            <person name="Xiang W."/>
        </authorList>
    </citation>
    <scope>NUCLEOTIDE SEQUENCE [LARGE SCALE GENOMIC DNA]</scope>
    <source>
        <strain evidence="1 2">NEAU-M9</strain>
    </source>
</reference>
<evidence type="ECO:0000313" key="1">
    <source>
        <dbReference type="EMBL" id="MBW6435168.1"/>
    </source>
</evidence>
<evidence type="ECO:0000313" key="2">
    <source>
        <dbReference type="Proteomes" id="UP001519863"/>
    </source>
</evidence>
<dbReference type="Proteomes" id="UP001519863">
    <property type="component" value="Unassembled WGS sequence"/>
</dbReference>
<accession>A0ABS7B2E9</accession>
<dbReference type="Gene3D" id="1.25.40.10">
    <property type="entry name" value="Tetratricopeptide repeat domain"/>
    <property type="match status" value="1"/>
</dbReference>
<comment type="caution">
    <text evidence="1">The sequence shown here is derived from an EMBL/GenBank/DDBJ whole genome shotgun (WGS) entry which is preliminary data.</text>
</comment>
<keyword evidence="2" id="KW-1185">Reference proteome</keyword>
<dbReference type="RefSeq" id="WP_220144618.1">
    <property type="nucleotide sequence ID" value="NZ_JAHXZI010000007.1"/>
</dbReference>